<evidence type="ECO:0000256" key="2">
    <source>
        <dbReference type="ARBA" id="ARBA00008891"/>
    </source>
</evidence>
<keyword evidence="5" id="KW-0063">Aspartyl esterase</keyword>
<evidence type="ECO:0000256" key="7">
    <source>
        <dbReference type="PROSITE-ProRule" id="PRU10040"/>
    </source>
</evidence>
<evidence type="ECO:0000256" key="5">
    <source>
        <dbReference type="ARBA" id="ARBA00023085"/>
    </source>
</evidence>
<dbReference type="PANTHER" id="PTHR31321:SF127">
    <property type="entry name" value="PECTINESTERASE"/>
    <property type="match status" value="1"/>
</dbReference>
<feature type="active site" evidence="7">
    <location>
        <position position="665"/>
    </location>
</feature>
<dbReference type="InterPro" id="IPR033131">
    <property type="entry name" value="Pectinesterase_Asp_AS"/>
</dbReference>
<feature type="domain" description="Pectinesterase catalytic" evidence="10">
    <location>
        <begin position="522"/>
        <end position="778"/>
    </location>
</feature>
<evidence type="ECO:0000256" key="4">
    <source>
        <dbReference type="ARBA" id="ARBA00022801"/>
    </source>
</evidence>
<dbReference type="SUPFAM" id="SSF51126">
    <property type="entry name" value="Pectin lyase-like"/>
    <property type="match status" value="1"/>
</dbReference>
<evidence type="ECO:0000259" key="11">
    <source>
        <dbReference type="Pfam" id="PF01593"/>
    </source>
</evidence>
<proteinExistence type="inferred from homology"/>
<feature type="signal peptide" evidence="9">
    <location>
        <begin position="1"/>
        <end position="21"/>
    </location>
</feature>
<dbReference type="GO" id="GO:0045490">
    <property type="term" value="P:pectin catabolic process"/>
    <property type="evidence" value="ECO:0007669"/>
    <property type="project" value="TreeGrafter"/>
</dbReference>
<dbReference type="Proteomes" id="UP001265746">
    <property type="component" value="Unassembled WGS sequence"/>
</dbReference>
<accession>A0AAD9W4I5</accession>
<comment type="similarity">
    <text evidence="2">Belongs to the pectinesterase family.</text>
</comment>
<dbReference type="GO" id="GO:0042545">
    <property type="term" value="P:cell wall modification"/>
    <property type="evidence" value="ECO:0007669"/>
    <property type="project" value="InterPro"/>
</dbReference>
<dbReference type="InterPro" id="IPR012334">
    <property type="entry name" value="Pectin_lyas_fold"/>
</dbReference>
<feature type="domain" description="Amine oxidase" evidence="11">
    <location>
        <begin position="104"/>
        <end position="347"/>
    </location>
</feature>
<dbReference type="Pfam" id="PF01593">
    <property type="entry name" value="Amino_oxidase"/>
    <property type="match status" value="1"/>
</dbReference>
<dbReference type="InterPro" id="IPR000070">
    <property type="entry name" value="Pectinesterase_cat"/>
</dbReference>
<dbReference type="EC" id="3.1.1.11" evidence="3"/>
<evidence type="ECO:0000313" key="13">
    <source>
        <dbReference type="Proteomes" id="UP001265746"/>
    </source>
</evidence>
<dbReference type="GO" id="GO:0030599">
    <property type="term" value="F:pectinesterase activity"/>
    <property type="evidence" value="ECO:0007669"/>
    <property type="project" value="UniProtKB-EC"/>
</dbReference>
<feature type="region of interest" description="Disordered" evidence="8">
    <location>
        <begin position="28"/>
        <end position="63"/>
    </location>
</feature>
<comment type="caution">
    <text evidence="12">The sequence shown here is derived from an EMBL/GenBank/DDBJ whole genome shotgun (WGS) entry which is preliminary data.</text>
</comment>
<keyword evidence="9" id="KW-0732">Signal</keyword>
<dbReference type="SUPFAM" id="SSF51905">
    <property type="entry name" value="FAD/NAD(P)-binding domain"/>
    <property type="match status" value="1"/>
</dbReference>
<evidence type="ECO:0000256" key="9">
    <source>
        <dbReference type="SAM" id="SignalP"/>
    </source>
</evidence>
<dbReference type="InterPro" id="IPR002937">
    <property type="entry name" value="Amino_oxidase"/>
</dbReference>
<reference evidence="12" key="1">
    <citation type="submission" date="2023-06" db="EMBL/GenBank/DDBJ databases">
        <authorList>
            <person name="Noh H."/>
        </authorList>
    </citation>
    <scope>NUCLEOTIDE SEQUENCE</scope>
    <source>
        <strain evidence="12">DUCC20226</strain>
    </source>
</reference>
<dbReference type="AlphaFoldDB" id="A0AAD9W4I5"/>
<dbReference type="PROSITE" id="PS00503">
    <property type="entry name" value="PECTINESTERASE_2"/>
    <property type="match status" value="1"/>
</dbReference>
<evidence type="ECO:0000259" key="10">
    <source>
        <dbReference type="Pfam" id="PF01095"/>
    </source>
</evidence>
<dbReference type="PANTHER" id="PTHR31321">
    <property type="entry name" value="ACYL-COA THIOESTER HYDROLASE YBHC-RELATED"/>
    <property type="match status" value="1"/>
</dbReference>
<gene>
    <name evidence="12" type="ORF">N8I77_008514</name>
</gene>
<evidence type="ECO:0000256" key="1">
    <source>
        <dbReference type="ARBA" id="ARBA00005184"/>
    </source>
</evidence>
<comment type="pathway">
    <text evidence="1">Glycan metabolism; pectin degradation; 2-dehydro-3-deoxy-D-gluconate from pectin: step 1/5.</text>
</comment>
<dbReference type="InterPro" id="IPR011050">
    <property type="entry name" value="Pectin_lyase_fold/virulence"/>
</dbReference>
<sequence>MLFFRPLQAGLLLASGLLTAASPGKHFKQPHGCSAPHGSGSGSGSNSGQGSSSGSNAGSGQGSGKQTLRKVCSVCLRSNVLIELGLVHRDLVIIGGGATGVYSAWRAIEEGNLSVSVIEASDRLGGHVDTFYDPATNLPVDYGVQAYINNDQTKAFFSRFDIPVNASTTSPFKTYVADFKAGVVIPNATYPDPLTLIEPLTHYLGVMSTNFPFLNEGTFDLPDPVPEDLLMPFGQFVAKYNISDVVSVIFTFAHTVGNLLEAPTLYVVQNFGAAHILGLASGYVYAPAGNQVVYDAAAAWLGDRVVYNNKVVSTTRNQDGTTNVNLGDGETIKAKKVLITIPPTLDNLAGFDLDEEETNLFEQWSHVPYYVGVTRQTGLPDLTNFINVDTSSVGNLPLVPYVWRLETVGVPGYQTVKVIGEADSTKAQGLVYDAVSKIDKSLATLQLGGSTGPSEDIFAVWQEHALLGLNVPTASIQSGFYKNLYGLQGHKNTYWTGNAWASDYSPLLWAFTDNRVLPYILGRNTTIQDAVDATSTGSIFIYKGTYTEQVKIPSSTKNLAIYGETTDTSSYTNNVVSLEYKMSQALGASNNEATATLDNQGANVSIYNIDIKNTYGKGSQAVAVMAYNKEQQAYYGVGLYSYQDTLLTWEGTQIFANSYIEGATDFIFGREGSLWITNSTLGVAGAGCITASGRTSESSASYYVITDSTVTKASGADVSAAEVYLGRPWGENARVAFQRTELPDLINSAGWKAWNDDDPRTDGVVYGEFDNTGNGASGDRDFETKLTAALEIGDILGSDYADWVDAAYI</sequence>
<keyword evidence="13" id="KW-1185">Reference proteome</keyword>
<keyword evidence="4" id="KW-0378">Hydrolase</keyword>
<dbReference type="EMBL" id="JAUJFL010000004">
    <property type="protein sequence ID" value="KAK2605692.1"/>
    <property type="molecule type" value="Genomic_DNA"/>
</dbReference>
<evidence type="ECO:0000313" key="12">
    <source>
        <dbReference type="EMBL" id="KAK2605692.1"/>
    </source>
</evidence>
<comment type="catalytic activity">
    <reaction evidence="6">
        <text>[(1-&gt;4)-alpha-D-galacturonosyl methyl ester](n) + n H2O = [(1-&gt;4)-alpha-D-galacturonosyl](n) + n methanol + n H(+)</text>
        <dbReference type="Rhea" id="RHEA:22380"/>
        <dbReference type="Rhea" id="RHEA-COMP:14570"/>
        <dbReference type="Rhea" id="RHEA-COMP:14573"/>
        <dbReference type="ChEBI" id="CHEBI:15377"/>
        <dbReference type="ChEBI" id="CHEBI:15378"/>
        <dbReference type="ChEBI" id="CHEBI:17790"/>
        <dbReference type="ChEBI" id="CHEBI:140522"/>
        <dbReference type="ChEBI" id="CHEBI:140523"/>
        <dbReference type="EC" id="3.1.1.11"/>
    </reaction>
</comment>
<protein>
    <recommendedName>
        <fullName evidence="3">pectinesterase</fullName>
        <ecNumber evidence="3">3.1.1.11</ecNumber>
    </recommendedName>
</protein>
<dbReference type="Gene3D" id="3.30.70.1990">
    <property type="match status" value="1"/>
</dbReference>
<organism evidence="12 13">
    <name type="scientific">Phomopsis amygdali</name>
    <name type="common">Fusicoccum amygdali</name>
    <dbReference type="NCBI Taxonomy" id="1214568"/>
    <lineage>
        <taxon>Eukaryota</taxon>
        <taxon>Fungi</taxon>
        <taxon>Dikarya</taxon>
        <taxon>Ascomycota</taxon>
        <taxon>Pezizomycotina</taxon>
        <taxon>Sordariomycetes</taxon>
        <taxon>Sordariomycetidae</taxon>
        <taxon>Diaporthales</taxon>
        <taxon>Diaporthaceae</taxon>
        <taxon>Diaporthe</taxon>
    </lineage>
</organism>
<evidence type="ECO:0000256" key="8">
    <source>
        <dbReference type="SAM" id="MobiDB-lite"/>
    </source>
</evidence>
<evidence type="ECO:0000256" key="6">
    <source>
        <dbReference type="ARBA" id="ARBA00047928"/>
    </source>
</evidence>
<dbReference type="InterPro" id="IPR036188">
    <property type="entry name" value="FAD/NAD-bd_sf"/>
</dbReference>
<evidence type="ECO:0000256" key="3">
    <source>
        <dbReference type="ARBA" id="ARBA00013229"/>
    </source>
</evidence>
<dbReference type="Gene3D" id="1.10.405.20">
    <property type="match status" value="1"/>
</dbReference>
<dbReference type="Gene3D" id="2.160.20.10">
    <property type="entry name" value="Single-stranded right-handed beta-helix, Pectin lyase-like"/>
    <property type="match status" value="1"/>
</dbReference>
<dbReference type="GO" id="GO:0016491">
    <property type="term" value="F:oxidoreductase activity"/>
    <property type="evidence" value="ECO:0007669"/>
    <property type="project" value="InterPro"/>
</dbReference>
<dbReference type="Pfam" id="PF01095">
    <property type="entry name" value="Pectinesterase"/>
    <property type="match status" value="1"/>
</dbReference>
<dbReference type="Gene3D" id="3.50.50.60">
    <property type="entry name" value="FAD/NAD(P)-binding domain"/>
    <property type="match status" value="1"/>
</dbReference>
<name>A0AAD9W4I5_PHOAM</name>
<feature type="chain" id="PRO_5042130634" description="pectinesterase" evidence="9">
    <location>
        <begin position="22"/>
        <end position="809"/>
    </location>
</feature>